<keyword evidence="2 5" id="KW-0812">Transmembrane</keyword>
<feature type="transmembrane region" description="Helical" evidence="5">
    <location>
        <begin position="102"/>
        <end position="121"/>
    </location>
</feature>
<accession>A0AAV2HIJ4</accession>
<comment type="caution">
    <text evidence="6">The sequence shown here is derived from an EMBL/GenBank/DDBJ whole genome shotgun (WGS) entry which is preliminary data.</text>
</comment>
<dbReference type="PANTHER" id="PTHR23507">
    <property type="entry name" value="ZGC:174356"/>
    <property type="match status" value="1"/>
</dbReference>
<feature type="transmembrane region" description="Helical" evidence="5">
    <location>
        <begin position="352"/>
        <end position="370"/>
    </location>
</feature>
<dbReference type="EMBL" id="CAXITT010000154">
    <property type="protein sequence ID" value="CAL1533854.1"/>
    <property type="molecule type" value="Genomic_DNA"/>
</dbReference>
<comment type="subcellular location">
    <subcellularLocation>
        <location evidence="1">Membrane</location>
        <topology evidence="1">Multi-pass membrane protein</topology>
    </subcellularLocation>
</comment>
<gene>
    <name evidence="6" type="ORF">GSLYS_00007814001</name>
</gene>
<name>A0AAV2HIJ4_LYMST</name>
<dbReference type="GO" id="GO:0022857">
    <property type="term" value="F:transmembrane transporter activity"/>
    <property type="evidence" value="ECO:0007669"/>
    <property type="project" value="TreeGrafter"/>
</dbReference>
<feature type="transmembrane region" description="Helical" evidence="5">
    <location>
        <begin position="158"/>
        <end position="181"/>
    </location>
</feature>
<evidence type="ECO:0000256" key="5">
    <source>
        <dbReference type="SAM" id="Phobius"/>
    </source>
</evidence>
<feature type="transmembrane region" description="Helical" evidence="5">
    <location>
        <begin position="222"/>
        <end position="244"/>
    </location>
</feature>
<feature type="transmembrane region" description="Helical" evidence="5">
    <location>
        <begin position="193"/>
        <end position="216"/>
    </location>
</feature>
<dbReference type="SUPFAM" id="SSF103473">
    <property type="entry name" value="MFS general substrate transporter"/>
    <property type="match status" value="1"/>
</dbReference>
<dbReference type="PANTHER" id="PTHR23507:SF1">
    <property type="entry name" value="FI18259P1-RELATED"/>
    <property type="match status" value="1"/>
</dbReference>
<dbReference type="Proteomes" id="UP001497497">
    <property type="component" value="Unassembled WGS sequence"/>
</dbReference>
<dbReference type="Gene3D" id="1.20.1250.20">
    <property type="entry name" value="MFS general substrate transporter like domains"/>
    <property type="match status" value="1"/>
</dbReference>
<evidence type="ECO:0000256" key="2">
    <source>
        <dbReference type="ARBA" id="ARBA00022692"/>
    </source>
</evidence>
<evidence type="ECO:0000313" key="6">
    <source>
        <dbReference type="EMBL" id="CAL1533854.1"/>
    </source>
</evidence>
<keyword evidence="7" id="KW-1185">Reference proteome</keyword>
<evidence type="ECO:0008006" key="8">
    <source>
        <dbReference type="Google" id="ProtNLM"/>
    </source>
</evidence>
<organism evidence="6 7">
    <name type="scientific">Lymnaea stagnalis</name>
    <name type="common">Great pond snail</name>
    <name type="synonym">Helix stagnalis</name>
    <dbReference type="NCBI Taxonomy" id="6523"/>
    <lineage>
        <taxon>Eukaryota</taxon>
        <taxon>Metazoa</taxon>
        <taxon>Spiralia</taxon>
        <taxon>Lophotrochozoa</taxon>
        <taxon>Mollusca</taxon>
        <taxon>Gastropoda</taxon>
        <taxon>Heterobranchia</taxon>
        <taxon>Euthyneura</taxon>
        <taxon>Panpulmonata</taxon>
        <taxon>Hygrophila</taxon>
        <taxon>Lymnaeoidea</taxon>
        <taxon>Lymnaeidae</taxon>
        <taxon>Lymnaea</taxon>
    </lineage>
</organism>
<keyword evidence="3 5" id="KW-1133">Transmembrane helix</keyword>
<keyword evidence="4 5" id="KW-0472">Membrane</keyword>
<protein>
    <recommendedName>
        <fullName evidence="8">Proton-coupled folate transporter</fullName>
    </recommendedName>
</protein>
<feature type="transmembrane region" description="Helical" evidence="5">
    <location>
        <begin position="321"/>
        <end position="340"/>
    </location>
</feature>
<evidence type="ECO:0000256" key="3">
    <source>
        <dbReference type="ARBA" id="ARBA00022989"/>
    </source>
</evidence>
<proteinExistence type="predicted"/>
<dbReference type="InterPro" id="IPR036259">
    <property type="entry name" value="MFS_trans_sf"/>
</dbReference>
<evidence type="ECO:0000256" key="1">
    <source>
        <dbReference type="ARBA" id="ARBA00004141"/>
    </source>
</evidence>
<dbReference type="AlphaFoldDB" id="A0AAV2HIJ4"/>
<feature type="transmembrane region" description="Helical" evidence="5">
    <location>
        <begin position="441"/>
        <end position="464"/>
    </location>
</feature>
<evidence type="ECO:0000313" key="7">
    <source>
        <dbReference type="Proteomes" id="UP001497497"/>
    </source>
</evidence>
<evidence type="ECO:0000256" key="4">
    <source>
        <dbReference type="ARBA" id="ARBA00023136"/>
    </source>
</evidence>
<sequence>MSPPEDGEESTPLIKRSYHDSDPQFSVVRARIVSIVIPVLTMSAGSARDTLMAQYIVKRLSSDRGLGTNETDTAPCNVELNDSRAKEADELQAEASDLLTNLNLTLCIPAFFTCLIIGSYSDFLGRRLLLMFPVLSHLLRMALTTCIIKFNLDLNYTYIAYGIDGLAGSWFAILLGLFALTADMNASKHDRTFWIYFIGCATTIMSAGANVAVGYLIDYVDFFYACLLLVAMMLISFLVLIFTLQETLPVHLRPKGMGRNPLSHVRRIVSFYIFDGTVRRRMTFCLCLLLFVFGVANDLNVGSMDTLYQLHRPFCWSSKEIGNYNAIRSAGTAFLGVLLLKFLQCCMSDEKIGMIGILSQGVGFTFEAYIQVSWHFYFVPILLTPTSPFSAIVRTMMSVLAGPDQQGAVFSSIAVVETICNLVSTTAFNKIYAVTVSYMPGAVYLVMASCSYLTFLLFGVYFCIHERPQKEHIIIVNPEPIQETK</sequence>
<reference evidence="6 7" key="1">
    <citation type="submission" date="2024-04" db="EMBL/GenBank/DDBJ databases">
        <authorList>
            <consortium name="Genoscope - CEA"/>
            <person name="William W."/>
        </authorList>
    </citation>
    <scope>NUCLEOTIDE SEQUENCE [LARGE SCALE GENOMIC DNA]</scope>
</reference>
<dbReference type="GO" id="GO:0016020">
    <property type="term" value="C:membrane"/>
    <property type="evidence" value="ECO:0007669"/>
    <property type="project" value="UniProtKB-SubCell"/>
</dbReference>
<feature type="transmembrane region" description="Helical" evidence="5">
    <location>
        <begin position="282"/>
        <end position="301"/>
    </location>
</feature>